<feature type="region of interest" description="Disordered" evidence="1">
    <location>
        <begin position="556"/>
        <end position="620"/>
    </location>
</feature>
<comment type="caution">
    <text evidence="2">The sequence shown here is derived from an EMBL/GenBank/DDBJ whole genome shotgun (WGS) entry which is preliminary data.</text>
</comment>
<evidence type="ECO:0000313" key="2">
    <source>
        <dbReference type="EMBL" id="KAK3344371.1"/>
    </source>
</evidence>
<feature type="region of interest" description="Disordered" evidence="1">
    <location>
        <begin position="425"/>
        <end position="445"/>
    </location>
</feature>
<reference evidence="2" key="2">
    <citation type="submission" date="2023-06" db="EMBL/GenBank/DDBJ databases">
        <authorList>
            <consortium name="Lawrence Berkeley National Laboratory"/>
            <person name="Haridas S."/>
            <person name="Hensen N."/>
            <person name="Bonometti L."/>
            <person name="Westerberg I."/>
            <person name="Brannstrom I.O."/>
            <person name="Guillou S."/>
            <person name="Cros-Aarteil S."/>
            <person name="Calhoun S."/>
            <person name="Kuo A."/>
            <person name="Mondo S."/>
            <person name="Pangilinan J."/>
            <person name="Riley R."/>
            <person name="Labutti K."/>
            <person name="Andreopoulos B."/>
            <person name="Lipzen A."/>
            <person name="Chen C."/>
            <person name="Yanf M."/>
            <person name="Daum C."/>
            <person name="Ng V."/>
            <person name="Clum A."/>
            <person name="Steindorff A."/>
            <person name="Ohm R."/>
            <person name="Martin F."/>
            <person name="Silar P."/>
            <person name="Natvig D."/>
            <person name="Lalanne C."/>
            <person name="Gautier V."/>
            <person name="Ament-Velasquez S.L."/>
            <person name="Kruys A."/>
            <person name="Hutchinson M.I."/>
            <person name="Powell A.J."/>
            <person name="Barry K."/>
            <person name="Miller A.N."/>
            <person name="Grigoriev I.V."/>
            <person name="Debuchy R."/>
            <person name="Gladieux P."/>
            <person name="Thoren M.H."/>
            <person name="Johannesson H."/>
        </authorList>
    </citation>
    <scope>NUCLEOTIDE SEQUENCE</scope>
    <source>
        <strain evidence="2">CBS 955.72</strain>
    </source>
</reference>
<name>A0AAJ0M9U6_9PEZI</name>
<organism evidence="2 3">
    <name type="scientific">Lasiosphaeria hispida</name>
    <dbReference type="NCBI Taxonomy" id="260671"/>
    <lineage>
        <taxon>Eukaryota</taxon>
        <taxon>Fungi</taxon>
        <taxon>Dikarya</taxon>
        <taxon>Ascomycota</taxon>
        <taxon>Pezizomycotina</taxon>
        <taxon>Sordariomycetes</taxon>
        <taxon>Sordariomycetidae</taxon>
        <taxon>Sordariales</taxon>
        <taxon>Lasiosphaeriaceae</taxon>
        <taxon>Lasiosphaeria</taxon>
    </lineage>
</organism>
<dbReference type="Proteomes" id="UP001275084">
    <property type="component" value="Unassembled WGS sequence"/>
</dbReference>
<feature type="region of interest" description="Disordered" evidence="1">
    <location>
        <begin position="774"/>
        <end position="793"/>
    </location>
</feature>
<feature type="compositionally biased region" description="Polar residues" evidence="1">
    <location>
        <begin position="837"/>
        <end position="848"/>
    </location>
</feature>
<dbReference type="EMBL" id="JAUIQD010000007">
    <property type="protein sequence ID" value="KAK3344371.1"/>
    <property type="molecule type" value="Genomic_DNA"/>
</dbReference>
<feature type="compositionally biased region" description="Polar residues" evidence="1">
    <location>
        <begin position="645"/>
        <end position="656"/>
    </location>
</feature>
<feature type="compositionally biased region" description="Polar residues" evidence="1">
    <location>
        <begin position="675"/>
        <end position="687"/>
    </location>
</feature>
<evidence type="ECO:0000313" key="3">
    <source>
        <dbReference type="Proteomes" id="UP001275084"/>
    </source>
</evidence>
<dbReference type="AlphaFoldDB" id="A0AAJ0M9U6"/>
<feature type="compositionally biased region" description="Acidic residues" evidence="1">
    <location>
        <begin position="389"/>
        <end position="399"/>
    </location>
</feature>
<feature type="region of interest" description="Disordered" evidence="1">
    <location>
        <begin position="389"/>
        <end position="410"/>
    </location>
</feature>
<protein>
    <recommendedName>
        <fullName evidence="4">Protamine P1</fullName>
    </recommendedName>
</protein>
<proteinExistence type="predicted"/>
<sequence>MRDNTATRMGKLPPPSRDRDWLQPECFANEPIYCEAQYDSDDVLYSGSDDEAYDDPAERRILCEQQAQRYLMGKPTLLLSASLQGPFDRESGWKNPWRSRSGGAVSKKRKLLATPETVAEQPWKRSRPVIGSSCHLLSPKSSTAQLTPHEFLSADIATRVRDWRDTVVVEAEAALEQYVEHVRIHATPSRARPGLALAATSPLGQEVADMSYQTRSDRSFRFRAKPLRPKPDRSVWGLRNTAPPEPEVTMVQEGISEDVPVDFLGDIPGDVPEHAIEFAYEHVPKGTFENIASRDPEPELALPLEDIPRDIPGGVGEDIPGDAPEHATKFPYEHVHKETFEDITPPEPEVVMTHEEIPEDIPEDGIEDVPGDVPQLATELAYDHAPEGAFEDIPEDTPEDTPQHIPRPDSPPVLVQSDTHLLEKTPPARMTPEGISGSESPPVSVHPDAQMLKEAPVARKTTNRTAFLMDGPTLVPSKACFGSGGTRKFGIGHFSFEKKAESFTENILGLPGKLLWPKSQQPAHTVSPSGPATDLAPRLGFTLLASAELGNEASVRDGASQSGLGGHSPATTTSSSAGSGESERPEGQEENAAEQDAPNPPSCPTSNPEGQSPQSEKGEEIVDTAERVGVGLLELSPTSEMAGGSRSSPETQSPWTGETLVVPLEAKPKELPLITSPTPDQAVSQSPWAKGDSQVAIISEARPRIAMSSPAISCTLPEAVHPDPAQGVVFDIDIEMSNTEPLPPPPSTPEPHQSSLPTPEFTLSIKSFREFMTPSPVRVRRISTDGRLPSTQLLVDAAVSNPWARPSARPLPRGRNPRKPKRVSWAPLPREEESQDHTTPNPFPSSSPAGAGLPIAFPALVPHDRPRASSPPPSSLVATDQLPMANEKFSKHFAVMANRRRRSTTGVGSMDRVAQLSGTPRIRRSLLPSASQQVCGSPAVEAMAEAFLQADETVARHEDGVVEALADEGVREALGLDDEGEGDITLGLGLVDMEEPEEEPEEEPVVDDVTAVLNNLDDFLDHWDVDVELAKAGREKERQSRMGLGGELDGGLSQMGVGVWD</sequence>
<keyword evidence="3" id="KW-1185">Reference proteome</keyword>
<evidence type="ECO:0008006" key="4">
    <source>
        <dbReference type="Google" id="ProtNLM"/>
    </source>
</evidence>
<accession>A0AAJ0M9U6</accession>
<reference evidence="2" key="1">
    <citation type="journal article" date="2023" name="Mol. Phylogenet. Evol.">
        <title>Genome-scale phylogeny and comparative genomics of the fungal order Sordariales.</title>
        <authorList>
            <person name="Hensen N."/>
            <person name="Bonometti L."/>
            <person name="Westerberg I."/>
            <person name="Brannstrom I.O."/>
            <person name="Guillou S."/>
            <person name="Cros-Aarteil S."/>
            <person name="Calhoun S."/>
            <person name="Haridas S."/>
            <person name="Kuo A."/>
            <person name="Mondo S."/>
            <person name="Pangilinan J."/>
            <person name="Riley R."/>
            <person name="LaButti K."/>
            <person name="Andreopoulos B."/>
            <person name="Lipzen A."/>
            <person name="Chen C."/>
            <person name="Yan M."/>
            <person name="Daum C."/>
            <person name="Ng V."/>
            <person name="Clum A."/>
            <person name="Steindorff A."/>
            <person name="Ohm R.A."/>
            <person name="Martin F."/>
            <person name="Silar P."/>
            <person name="Natvig D.O."/>
            <person name="Lalanne C."/>
            <person name="Gautier V."/>
            <person name="Ament-Velasquez S.L."/>
            <person name="Kruys A."/>
            <person name="Hutchinson M.I."/>
            <person name="Powell A.J."/>
            <person name="Barry K."/>
            <person name="Miller A.N."/>
            <person name="Grigoriev I.V."/>
            <person name="Debuchy R."/>
            <person name="Gladieux P."/>
            <person name="Hiltunen Thoren M."/>
            <person name="Johannesson H."/>
        </authorList>
    </citation>
    <scope>NUCLEOTIDE SEQUENCE</scope>
    <source>
        <strain evidence="2">CBS 955.72</strain>
    </source>
</reference>
<feature type="compositionally biased region" description="Polar residues" evidence="1">
    <location>
        <begin position="604"/>
        <end position="615"/>
    </location>
</feature>
<feature type="region of interest" description="Disordered" evidence="1">
    <location>
        <begin position="1"/>
        <end position="22"/>
    </location>
</feature>
<gene>
    <name evidence="2" type="ORF">B0T25DRAFT_324939</name>
</gene>
<feature type="region of interest" description="Disordered" evidence="1">
    <location>
        <begin position="735"/>
        <end position="760"/>
    </location>
</feature>
<feature type="compositionally biased region" description="Low complexity" evidence="1">
    <location>
        <begin position="568"/>
        <end position="580"/>
    </location>
</feature>
<feature type="region of interest" description="Disordered" evidence="1">
    <location>
        <begin position="798"/>
        <end position="878"/>
    </location>
</feature>
<feature type="region of interest" description="Disordered" evidence="1">
    <location>
        <begin position="635"/>
        <end position="692"/>
    </location>
</feature>
<evidence type="ECO:0000256" key="1">
    <source>
        <dbReference type="SAM" id="MobiDB-lite"/>
    </source>
</evidence>